<dbReference type="PANTHER" id="PTHR33734">
    <property type="entry name" value="LYSM DOMAIN-CONTAINING GPI-ANCHORED PROTEIN 2"/>
    <property type="match status" value="1"/>
</dbReference>
<dbReference type="Pfam" id="PF01476">
    <property type="entry name" value="LysM"/>
    <property type="match status" value="1"/>
</dbReference>
<dbReference type="SUPFAM" id="SSF54106">
    <property type="entry name" value="LysM domain"/>
    <property type="match status" value="1"/>
</dbReference>
<gene>
    <name evidence="4" type="ORF">MNBD_CHLOROFLEXI01-4070</name>
</gene>
<reference evidence="4" key="1">
    <citation type="submission" date="2018-06" db="EMBL/GenBank/DDBJ databases">
        <authorList>
            <person name="Zhirakovskaya E."/>
        </authorList>
    </citation>
    <scope>NUCLEOTIDE SEQUENCE</scope>
</reference>
<evidence type="ECO:0000313" key="4">
    <source>
        <dbReference type="EMBL" id="VAW42498.1"/>
    </source>
</evidence>
<evidence type="ECO:0000256" key="1">
    <source>
        <dbReference type="SAM" id="MobiDB-lite"/>
    </source>
</evidence>
<feature type="compositionally biased region" description="Acidic residues" evidence="1">
    <location>
        <begin position="138"/>
        <end position="149"/>
    </location>
</feature>
<feature type="region of interest" description="Disordered" evidence="1">
    <location>
        <begin position="86"/>
        <end position="154"/>
    </location>
</feature>
<feature type="compositionally biased region" description="Acidic residues" evidence="1">
    <location>
        <begin position="99"/>
        <end position="129"/>
    </location>
</feature>
<dbReference type="PANTHER" id="PTHR33734:SF22">
    <property type="entry name" value="MEMBRANE-BOUND LYTIC MUREIN TRANSGLYCOSYLASE D"/>
    <property type="match status" value="1"/>
</dbReference>
<dbReference type="EMBL" id="UOEU01000929">
    <property type="protein sequence ID" value="VAW42498.1"/>
    <property type="molecule type" value="Genomic_DNA"/>
</dbReference>
<keyword evidence="2" id="KW-0472">Membrane</keyword>
<dbReference type="SMART" id="SM00257">
    <property type="entry name" value="LysM"/>
    <property type="match status" value="1"/>
</dbReference>
<accession>A0A3B0VFV2</accession>
<organism evidence="4">
    <name type="scientific">hydrothermal vent metagenome</name>
    <dbReference type="NCBI Taxonomy" id="652676"/>
    <lineage>
        <taxon>unclassified sequences</taxon>
        <taxon>metagenomes</taxon>
        <taxon>ecological metagenomes</taxon>
    </lineage>
</organism>
<dbReference type="AlphaFoldDB" id="A0A3B0VFV2"/>
<keyword evidence="2" id="KW-0812">Transmembrane</keyword>
<feature type="domain" description="LysM" evidence="3">
    <location>
        <begin position="158"/>
        <end position="202"/>
    </location>
</feature>
<dbReference type="GO" id="GO:0008932">
    <property type="term" value="F:lytic endotransglycosylase activity"/>
    <property type="evidence" value="ECO:0007669"/>
    <property type="project" value="TreeGrafter"/>
</dbReference>
<feature type="region of interest" description="Disordered" evidence="1">
    <location>
        <begin position="1"/>
        <end position="20"/>
    </location>
</feature>
<proteinExistence type="predicted"/>
<feature type="transmembrane region" description="Helical" evidence="2">
    <location>
        <begin position="42"/>
        <end position="62"/>
    </location>
</feature>
<dbReference type="CDD" id="cd00118">
    <property type="entry name" value="LysM"/>
    <property type="match status" value="1"/>
</dbReference>
<keyword evidence="2" id="KW-1133">Transmembrane helix</keyword>
<evidence type="ECO:0000259" key="3">
    <source>
        <dbReference type="PROSITE" id="PS51782"/>
    </source>
</evidence>
<dbReference type="InterPro" id="IPR018392">
    <property type="entry name" value="LysM"/>
</dbReference>
<evidence type="ECO:0000256" key="2">
    <source>
        <dbReference type="SAM" id="Phobius"/>
    </source>
</evidence>
<dbReference type="PROSITE" id="PS51782">
    <property type="entry name" value="LYSM"/>
    <property type="match status" value="1"/>
</dbReference>
<dbReference type="Gene3D" id="3.10.350.10">
    <property type="entry name" value="LysM domain"/>
    <property type="match status" value="1"/>
</dbReference>
<protein>
    <recommendedName>
        <fullName evidence="3">LysM domain-containing protein</fullName>
    </recommendedName>
</protein>
<dbReference type="InterPro" id="IPR036779">
    <property type="entry name" value="LysM_dom_sf"/>
</dbReference>
<sequence length="208" mass="22131">MSEANVEQQEVEEQPAQGNREQVLHANEDIIVIEEDDARGEWVKFGVLAVILLFTVLIIALLRPLIFGKIVPAVLGENQPAAPLINSESEAETIKPDAEEAVEEGMVEEEAAEESAEESAEEAAEEPAEEPAVSPADDSGEAVEPENPEDFPTAVPAQTHTVQVGETLTAIAKQYNSTVQSIVDANDISNPNSVNAGTKLIIPVSAGQ</sequence>
<name>A0A3B0VFV2_9ZZZZ</name>